<dbReference type="AlphaFoldDB" id="A0A540K8S8"/>
<gene>
    <name evidence="1" type="ORF">C1H46_043840</name>
</gene>
<evidence type="ECO:0000313" key="2">
    <source>
        <dbReference type="Proteomes" id="UP000315295"/>
    </source>
</evidence>
<proteinExistence type="predicted"/>
<keyword evidence="2" id="KW-1185">Reference proteome</keyword>
<protein>
    <submittedName>
        <fullName evidence="1">Uncharacterized protein</fullName>
    </submittedName>
</protein>
<organism evidence="1 2">
    <name type="scientific">Malus baccata</name>
    <name type="common">Siberian crab apple</name>
    <name type="synonym">Pyrus baccata</name>
    <dbReference type="NCBI Taxonomy" id="106549"/>
    <lineage>
        <taxon>Eukaryota</taxon>
        <taxon>Viridiplantae</taxon>
        <taxon>Streptophyta</taxon>
        <taxon>Embryophyta</taxon>
        <taxon>Tracheophyta</taxon>
        <taxon>Spermatophyta</taxon>
        <taxon>Magnoliopsida</taxon>
        <taxon>eudicotyledons</taxon>
        <taxon>Gunneridae</taxon>
        <taxon>Pentapetalae</taxon>
        <taxon>rosids</taxon>
        <taxon>fabids</taxon>
        <taxon>Rosales</taxon>
        <taxon>Rosaceae</taxon>
        <taxon>Amygdaloideae</taxon>
        <taxon>Maleae</taxon>
        <taxon>Malus</taxon>
    </lineage>
</organism>
<evidence type="ECO:0000313" key="1">
    <source>
        <dbReference type="EMBL" id="TQD70626.1"/>
    </source>
</evidence>
<sequence>MLPLHKSENHPTLFPHLAAATITLIPPCRNHPLLQPPLYTSIHHPYPLPHHHIILTPFLNQNHIQKSL</sequence>
<comment type="caution">
    <text evidence="1">The sequence shown here is derived from an EMBL/GenBank/DDBJ whole genome shotgun (WGS) entry which is preliminary data.</text>
</comment>
<dbReference type="EMBL" id="VIEB01001726">
    <property type="protein sequence ID" value="TQD70626.1"/>
    <property type="molecule type" value="Genomic_DNA"/>
</dbReference>
<name>A0A540K8S8_MALBA</name>
<dbReference type="Proteomes" id="UP000315295">
    <property type="component" value="Unassembled WGS sequence"/>
</dbReference>
<accession>A0A540K8S8</accession>
<reference evidence="1 2" key="1">
    <citation type="journal article" date="2019" name="G3 (Bethesda)">
        <title>Sequencing of a Wild Apple (Malus baccata) Genome Unravels the Differences Between Cultivated and Wild Apple Species Regarding Disease Resistance and Cold Tolerance.</title>
        <authorList>
            <person name="Chen X."/>
        </authorList>
    </citation>
    <scope>NUCLEOTIDE SEQUENCE [LARGE SCALE GENOMIC DNA]</scope>
    <source>
        <strain evidence="2">cv. Shandingzi</strain>
        <tissue evidence="1">Leaves</tissue>
    </source>
</reference>